<dbReference type="GO" id="GO:0015979">
    <property type="term" value="P:photosynthesis"/>
    <property type="evidence" value="ECO:0007669"/>
    <property type="project" value="UniProtKB-KW"/>
</dbReference>
<dbReference type="GO" id="GO:0009522">
    <property type="term" value="C:photosystem I"/>
    <property type="evidence" value="ECO:0007669"/>
    <property type="project" value="InterPro"/>
</dbReference>
<name>A0A345UC43_9EUGL</name>
<dbReference type="GeneID" id="37625030"/>
<keyword evidence="10" id="KW-0934">Plastid</keyword>
<dbReference type="InterPro" id="IPR003359">
    <property type="entry name" value="PSI_Ycf4_assembly"/>
</dbReference>
<feature type="transmembrane region" description="Helical" evidence="9">
    <location>
        <begin position="63"/>
        <end position="85"/>
    </location>
</feature>
<comment type="function">
    <text evidence="1">Seems to be required for the assembly of the photosystem I complex.</text>
</comment>
<reference evidence="10" key="1">
    <citation type="journal article" date="2018" name="J. Appl. Phycol.">
        <title>Intrageneric chloroplast genome comparison in the genus Euglena (Phylum: Euglenophyta) with annotated chloroplast genomes of Euglena hiemalis and Euglena clara.</title>
        <authorList>
            <person name="Ellala Hewadikaramge M."/>
            <person name="Linton E."/>
        </authorList>
    </citation>
    <scope>NUCLEOTIDE SEQUENCE</scope>
    <source>
        <strain evidence="10">CCAP1224.35</strain>
    </source>
</reference>
<evidence type="ECO:0000256" key="2">
    <source>
        <dbReference type="ARBA" id="ARBA00004141"/>
    </source>
</evidence>
<evidence type="ECO:0000256" key="1">
    <source>
        <dbReference type="ARBA" id="ARBA00002862"/>
    </source>
</evidence>
<comment type="similarity">
    <text evidence="3">Belongs to the Ycf4 family.</text>
</comment>
<sequence length="192" mass="21992">MNKIKDMNPLKNEKILREEIYEKNKITKWIYNIIILLGGSGFLIVGISSYIKYNIVYFLNSDQIIFFPQGIIMCFYGICAIIISINQIKITLNKAGEGYNEFNKNLGLMQIYRKGTKGKNSDINIIYQLTDIEAIKIEIKNGYFNSKQNILVCLKEKNDIPILQLTNPLKINELEKKASEIASFLNVPLKGS</sequence>
<evidence type="ECO:0000256" key="9">
    <source>
        <dbReference type="SAM" id="Phobius"/>
    </source>
</evidence>
<evidence type="ECO:0000256" key="5">
    <source>
        <dbReference type="ARBA" id="ARBA00022531"/>
    </source>
</evidence>
<evidence type="ECO:0000256" key="8">
    <source>
        <dbReference type="ARBA" id="ARBA00023136"/>
    </source>
</evidence>
<keyword evidence="10" id="KW-0150">Chloroplast</keyword>
<evidence type="ECO:0000256" key="4">
    <source>
        <dbReference type="ARBA" id="ARBA00015395"/>
    </source>
</evidence>
<evidence type="ECO:0000313" key="10">
    <source>
        <dbReference type="EMBL" id="AXI98029.1"/>
    </source>
</evidence>
<evidence type="ECO:0000256" key="3">
    <source>
        <dbReference type="ARBA" id="ARBA00008198"/>
    </source>
</evidence>
<dbReference type="EMBL" id="MF622086">
    <property type="protein sequence ID" value="AXI98029.1"/>
    <property type="molecule type" value="Genomic_DNA"/>
</dbReference>
<dbReference type="RefSeq" id="YP_009512083.1">
    <property type="nucleotide sequence ID" value="NC_039156.1"/>
</dbReference>
<evidence type="ECO:0000256" key="7">
    <source>
        <dbReference type="ARBA" id="ARBA00022989"/>
    </source>
</evidence>
<keyword evidence="7 9" id="KW-1133">Transmembrane helix</keyword>
<geneLocation type="chloroplast" evidence="10"/>
<gene>
    <name evidence="10" type="primary">ycf4</name>
</gene>
<evidence type="ECO:0000256" key="6">
    <source>
        <dbReference type="ARBA" id="ARBA00022692"/>
    </source>
</evidence>
<proteinExistence type="inferred from homology"/>
<accession>A0A345UC43</accession>
<dbReference type="Pfam" id="PF02392">
    <property type="entry name" value="Ycf4"/>
    <property type="match status" value="1"/>
</dbReference>
<protein>
    <recommendedName>
        <fullName evidence="4">Photosystem I assembly protein Ycf4</fullName>
    </recommendedName>
</protein>
<organism evidence="10">
    <name type="scientific">Euglena hiemalis</name>
    <dbReference type="NCBI Taxonomy" id="392896"/>
    <lineage>
        <taxon>Eukaryota</taxon>
        <taxon>Discoba</taxon>
        <taxon>Euglenozoa</taxon>
        <taxon>Euglenida</taxon>
        <taxon>Spirocuta</taxon>
        <taxon>Euglenophyceae</taxon>
        <taxon>Euglenales</taxon>
        <taxon>Euglenaceae</taxon>
        <taxon>Euglena</taxon>
    </lineage>
</organism>
<feature type="transmembrane region" description="Helical" evidence="9">
    <location>
        <begin position="29"/>
        <end position="51"/>
    </location>
</feature>
<comment type="subcellular location">
    <subcellularLocation>
        <location evidence="2">Membrane</location>
        <topology evidence="2">Multi-pass membrane protein</topology>
    </subcellularLocation>
</comment>
<keyword evidence="6 9" id="KW-0812">Transmembrane</keyword>
<keyword evidence="5" id="KW-0602">Photosynthesis</keyword>
<keyword evidence="8 9" id="KW-0472">Membrane</keyword>
<dbReference type="AlphaFoldDB" id="A0A345UC43"/>